<evidence type="ECO:0000256" key="4">
    <source>
        <dbReference type="ARBA" id="ARBA00022679"/>
    </source>
</evidence>
<dbReference type="Proteomes" id="UP000033945">
    <property type="component" value="Unassembled WGS sequence"/>
</dbReference>
<dbReference type="InterPro" id="IPR005835">
    <property type="entry name" value="NTP_transferase_dom"/>
</dbReference>
<dbReference type="EC" id="2.7.7.24" evidence="3"/>
<evidence type="ECO:0000256" key="3">
    <source>
        <dbReference type="ARBA" id="ARBA00012461"/>
    </source>
</evidence>
<keyword evidence="5" id="KW-0548">Nucleotidyltransferase</keyword>
<dbReference type="PATRIC" id="fig|1618648.3.peg.1110"/>
<keyword evidence="4 10" id="KW-0808">Transferase</keyword>
<reference evidence="10 11" key="1">
    <citation type="journal article" date="2015" name="Nature">
        <title>rRNA introns, odd ribosomes, and small enigmatic genomes across a large radiation of phyla.</title>
        <authorList>
            <person name="Brown C.T."/>
            <person name="Hug L.A."/>
            <person name="Thomas B.C."/>
            <person name="Sharon I."/>
            <person name="Castelle C.J."/>
            <person name="Singh A."/>
            <person name="Wilkins M.J."/>
            <person name="Williams K.H."/>
            <person name="Banfield J.F."/>
        </authorList>
    </citation>
    <scope>NUCLEOTIDE SEQUENCE [LARGE SCALE GENOMIC DNA]</scope>
</reference>
<evidence type="ECO:0000256" key="5">
    <source>
        <dbReference type="ARBA" id="ARBA00022695"/>
    </source>
</evidence>
<evidence type="ECO:0000256" key="8">
    <source>
        <dbReference type="ARBA" id="ARBA00049336"/>
    </source>
</evidence>
<keyword evidence="6" id="KW-0479">Metal-binding</keyword>
<evidence type="ECO:0000313" key="10">
    <source>
        <dbReference type="EMBL" id="KKT60735.1"/>
    </source>
</evidence>
<organism evidence="10 11">
    <name type="scientific">Candidatus Giovannonibacteria bacterium GW2011_GWA2_44_26</name>
    <dbReference type="NCBI Taxonomy" id="1618648"/>
    <lineage>
        <taxon>Bacteria</taxon>
        <taxon>Candidatus Giovannoniibacteriota</taxon>
    </lineage>
</organism>
<dbReference type="Pfam" id="PF00483">
    <property type="entry name" value="NTP_transferase"/>
    <property type="match status" value="1"/>
</dbReference>
<feature type="domain" description="Nucleotidyl transferase" evidence="9">
    <location>
        <begin position="2"/>
        <end position="230"/>
    </location>
</feature>
<evidence type="ECO:0000259" key="9">
    <source>
        <dbReference type="Pfam" id="PF00483"/>
    </source>
</evidence>
<evidence type="ECO:0000313" key="11">
    <source>
        <dbReference type="Proteomes" id="UP000033945"/>
    </source>
</evidence>
<comment type="caution">
    <text evidence="10">The sequence shown here is derived from an EMBL/GenBank/DDBJ whole genome shotgun (WGS) entry which is preliminary data.</text>
</comment>
<gene>
    <name evidence="10" type="ORF">UW55_C0045G0004</name>
</gene>
<evidence type="ECO:0000256" key="1">
    <source>
        <dbReference type="ARBA" id="ARBA00001946"/>
    </source>
</evidence>
<evidence type="ECO:0000256" key="6">
    <source>
        <dbReference type="ARBA" id="ARBA00022723"/>
    </source>
</evidence>
<dbReference type="GO" id="GO:0008879">
    <property type="term" value="F:glucose-1-phosphate thymidylyltransferase activity"/>
    <property type="evidence" value="ECO:0007669"/>
    <property type="project" value="UniProtKB-EC"/>
</dbReference>
<comment type="catalytic activity">
    <reaction evidence="8">
        <text>dTTP + alpha-D-glucose 1-phosphate + H(+) = dTDP-alpha-D-glucose + diphosphate</text>
        <dbReference type="Rhea" id="RHEA:15225"/>
        <dbReference type="ChEBI" id="CHEBI:15378"/>
        <dbReference type="ChEBI" id="CHEBI:33019"/>
        <dbReference type="ChEBI" id="CHEBI:37568"/>
        <dbReference type="ChEBI" id="CHEBI:57477"/>
        <dbReference type="ChEBI" id="CHEBI:58601"/>
        <dbReference type="EC" id="2.7.7.24"/>
    </reaction>
</comment>
<dbReference type="AlphaFoldDB" id="A0A0G1INM6"/>
<sequence>MKGIVLAGGLGTRLDPITRVVNKHILPVGSKPMFFHPFQTLVASGIREIAVVSGPPYGAQVKELIKYLSLPQQIRVAFVKQTSPKGMPDAILKCKKFVGDDSVIVIAGDNIFGGNFKKEVGAFKKGAVSFLRKVNDPSRHGVPSYDGAGKLQGIIEKPKNPATNWVVCGPHIFDKMVFNHINKLKPSARGELEIAELNGLYIKLGLLKLVKKTDYWLDLGTFDSLVKGNQYAGRNKK</sequence>
<name>A0A0G1INM6_9BACT</name>
<dbReference type="PANTHER" id="PTHR43532:SF1">
    <property type="entry name" value="GLUCOSE-1-PHOSPHATE THYMIDYLYLTRANSFERASE 1"/>
    <property type="match status" value="1"/>
</dbReference>
<proteinExistence type="inferred from homology"/>
<comment type="similarity">
    <text evidence="2">Belongs to the glucose-1-phosphate thymidylyltransferase family.</text>
</comment>
<comment type="cofactor">
    <cofactor evidence="1">
        <name>Mg(2+)</name>
        <dbReference type="ChEBI" id="CHEBI:18420"/>
    </cofactor>
</comment>
<dbReference type="GO" id="GO:0046872">
    <property type="term" value="F:metal ion binding"/>
    <property type="evidence" value="ECO:0007669"/>
    <property type="project" value="UniProtKB-KW"/>
</dbReference>
<accession>A0A0G1INM6</accession>
<evidence type="ECO:0000256" key="7">
    <source>
        <dbReference type="ARBA" id="ARBA00022842"/>
    </source>
</evidence>
<dbReference type="Gene3D" id="3.90.550.10">
    <property type="entry name" value="Spore Coat Polysaccharide Biosynthesis Protein SpsA, Chain A"/>
    <property type="match status" value="1"/>
</dbReference>
<dbReference type="InterPro" id="IPR029044">
    <property type="entry name" value="Nucleotide-diphossugar_trans"/>
</dbReference>
<dbReference type="EMBL" id="LCIT01000045">
    <property type="protein sequence ID" value="KKT60735.1"/>
    <property type="molecule type" value="Genomic_DNA"/>
</dbReference>
<dbReference type="InterPro" id="IPR005907">
    <property type="entry name" value="G1P_thy_trans_s"/>
</dbReference>
<dbReference type="PANTHER" id="PTHR43532">
    <property type="entry name" value="GLUCOSE-1-PHOSPHATE THYMIDYLYLTRANSFERASE"/>
    <property type="match status" value="1"/>
</dbReference>
<dbReference type="SUPFAM" id="SSF53448">
    <property type="entry name" value="Nucleotide-diphospho-sugar transferases"/>
    <property type="match status" value="1"/>
</dbReference>
<protein>
    <recommendedName>
        <fullName evidence="3">glucose-1-phosphate thymidylyltransferase</fullName>
        <ecNumber evidence="3">2.7.7.24</ecNumber>
    </recommendedName>
</protein>
<keyword evidence="7" id="KW-0460">Magnesium</keyword>
<evidence type="ECO:0000256" key="2">
    <source>
        <dbReference type="ARBA" id="ARBA00010480"/>
    </source>
</evidence>